<organism evidence="2 3">
    <name type="scientific">Hondaea fermentalgiana</name>
    <dbReference type="NCBI Taxonomy" id="2315210"/>
    <lineage>
        <taxon>Eukaryota</taxon>
        <taxon>Sar</taxon>
        <taxon>Stramenopiles</taxon>
        <taxon>Bigyra</taxon>
        <taxon>Labyrinthulomycetes</taxon>
        <taxon>Thraustochytrida</taxon>
        <taxon>Thraustochytriidae</taxon>
        <taxon>Hondaea</taxon>
    </lineage>
</organism>
<feature type="region of interest" description="Disordered" evidence="1">
    <location>
        <begin position="381"/>
        <end position="420"/>
    </location>
</feature>
<accession>A0A2R5GLP6</accession>
<dbReference type="Proteomes" id="UP000241890">
    <property type="component" value="Unassembled WGS sequence"/>
</dbReference>
<dbReference type="AlphaFoldDB" id="A0A2R5GLP6"/>
<comment type="caution">
    <text evidence="2">The sequence shown here is derived from an EMBL/GenBank/DDBJ whole genome shotgun (WGS) entry which is preliminary data.</text>
</comment>
<gene>
    <name evidence="2" type="ORF">FCC1311_080222</name>
</gene>
<evidence type="ECO:0000313" key="3">
    <source>
        <dbReference type="Proteomes" id="UP000241890"/>
    </source>
</evidence>
<name>A0A2R5GLP6_9STRA</name>
<dbReference type="EMBL" id="BEYU01000107">
    <property type="protein sequence ID" value="GBG31797.1"/>
    <property type="molecule type" value="Genomic_DNA"/>
</dbReference>
<keyword evidence="3" id="KW-1185">Reference proteome</keyword>
<proteinExistence type="predicted"/>
<protein>
    <submittedName>
        <fullName evidence="2">Uncharacterized protein</fullName>
    </submittedName>
</protein>
<evidence type="ECO:0000256" key="1">
    <source>
        <dbReference type="SAM" id="MobiDB-lite"/>
    </source>
</evidence>
<evidence type="ECO:0000313" key="2">
    <source>
        <dbReference type="EMBL" id="GBG31797.1"/>
    </source>
</evidence>
<sequence>MAAMSFLGWTTCSQAYGVKRKALDQVVVALRKRLAALGIFMVSDVPEGALEKLNIRIECLPHKNATPILLTEASAPSEVLGQRPKQAHITRSRFEDPSGVACVNFVHYVRKGTNLYIFVDEGTVSQEMMPKPMFSASMWLRAAVSVQFQGTSSKELKMNSELLEWVPLGEHTGTARNTSDEDLAAARAYLVHVLRNVEHVLENGSMNADCPTEKFGSLNWLRENPEEAKALVDSLRGADVETHFSSKMKDLFGHFVEDFGRDGPFLRISLATTTDQLLVKPSDDMVMAVGSFAELGEHWQQDNAHVDRAETDDTSALAVSDCHVSASPQSISAIGDVLHDVDCETLFSCVDALTHETSHQFLREQKGASWTAIGSQLSTTSTSTITSSTASTDTAESQDISPSLKRHRVSETVPAMPSAA</sequence>
<feature type="compositionally biased region" description="Low complexity" evidence="1">
    <location>
        <begin position="381"/>
        <end position="397"/>
    </location>
</feature>
<reference evidence="2 3" key="1">
    <citation type="submission" date="2017-12" db="EMBL/GenBank/DDBJ databases">
        <title>Sequencing, de novo assembly and annotation of complete genome of a new Thraustochytrid species, strain FCC1311.</title>
        <authorList>
            <person name="Sedici K."/>
            <person name="Godart F."/>
            <person name="Aiese Cigliano R."/>
            <person name="Sanseverino W."/>
            <person name="Barakat M."/>
            <person name="Ortet P."/>
            <person name="Marechal E."/>
            <person name="Cagnac O."/>
            <person name="Amato A."/>
        </authorList>
    </citation>
    <scope>NUCLEOTIDE SEQUENCE [LARGE SCALE GENOMIC DNA]</scope>
</reference>
<dbReference type="InParanoid" id="A0A2R5GLP6"/>